<keyword evidence="2" id="KW-1185">Reference proteome</keyword>
<dbReference type="Proteomes" id="UP000613743">
    <property type="component" value="Unassembled WGS sequence"/>
</dbReference>
<dbReference type="AlphaFoldDB" id="A0A917N8X1"/>
<evidence type="ECO:0000313" key="1">
    <source>
        <dbReference type="EMBL" id="GGI78697.1"/>
    </source>
</evidence>
<gene>
    <name evidence="1" type="ORF">GCM10009332_15110</name>
</gene>
<comment type="caution">
    <text evidence="1">The sequence shown here is derived from an EMBL/GenBank/DDBJ whole genome shotgun (WGS) entry which is preliminary data.</text>
</comment>
<protein>
    <submittedName>
        <fullName evidence="1">Uncharacterized protein</fullName>
    </submittedName>
</protein>
<sequence length="124" mass="14273">METKFEALCTNLKQAFGHQRISAADNVKLLASVIQPQYGESFGFKALYLPKNDQAQEIYGFCWKHEAQSLWIHCGAVNCYSSHFELMNLNQAADLQQIEVIEIPLLPIEQLHLLFMQYAHFDHC</sequence>
<proteinExistence type="predicted"/>
<dbReference type="EMBL" id="BMPZ01000003">
    <property type="protein sequence ID" value="GGI78697.1"/>
    <property type="molecule type" value="Genomic_DNA"/>
</dbReference>
<reference evidence="1" key="1">
    <citation type="journal article" date="2014" name="Int. J. Syst. Evol. Microbiol.">
        <title>Complete genome sequence of Corynebacterium casei LMG S-19264T (=DSM 44701T), isolated from a smear-ripened cheese.</title>
        <authorList>
            <consortium name="US DOE Joint Genome Institute (JGI-PGF)"/>
            <person name="Walter F."/>
            <person name="Albersmeier A."/>
            <person name="Kalinowski J."/>
            <person name="Ruckert C."/>
        </authorList>
    </citation>
    <scope>NUCLEOTIDE SEQUENCE</scope>
    <source>
        <strain evidence="1">JCM 30804</strain>
    </source>
</reference>
<reference evidence="1" key="2">
    <citation type="submission" date="2020-09" db="EMBL/GenBank/DDBJ databases">
        <authorList>
            <person name="Sun Q."/>
            <person name="Ohkuma M."/>
        </authorList>
    </citation>
    <scope>NUCLEOTIDE SEQUENCE</scope>
    <source>
        <strain evidence="1">JCM 30804</strain>
    </source>
</reference>
<evidence type="ECO:0000313" key="2">
    <source>
        <dbReference type="Proteomes" id="UP000613743"/>
    </source>
</evidence>
<accession>A0A917N8X1</accession>
<name>A0A917N8X1_9GAMM</name>
<dbReference type="RefSeq" id="WP_188919488.1">
    <property type="nucleotide sequence ID" value="NZ_BMPZ01000003.1"/>
</dbReference>
<organism evidence="1 2">
    <name type="scientific">Shewanella gelidii</name>
    <dbReference type="NCBI Taxonomy" id="1642821"/>
    <lineage>
        <taxon>Bacteria</taxon>
        <taxon>Pseudomonadati</taxon>
        <taxon>Pseudomonadota</taxon>
        <taxon>Gammaproteobacteria</taxon>
        <taxon>Alteromonadales</taxon>
        <taxon>Shewanellaceae</taxon>
        <taxon>Shewanella</taxon>
    </lineage>
</organism>